<gene>
    <name evidence="3" type="ORF">TIRI35C_0563</name>
</gene>
<evidence type="ECO:0000259" key="2">
    <source>
        <dbReference type="Pfam" id="PF05168"/>
    </source>
</evidence>
<protein>
    <recommendedName>
        <fullName evidence="2">HEPN domain-containing protein</fullName>
    </recommendedName>
</protein>
<dbReference type="RefSeq" id="WP_188201647.1">
    <property type="nucleotide sequence ID" value="NZ_LR881183.1"/>
</dbReference>
<reference evidence="3 4" key="1">
    <citation type="submission" date="2020-09" db="EMBL/GenBank/DDBJ databases">
        <authorList>
            <person name="Courtine D."/>
        </authorList>
    </citation>
    <scope>NUCLEOTIDE SEQUENCE [LARGE SCALE GENOMIC DNA]</scope>
    <source>
        <strain evidence="3 4">IRI35c</strain>
    </source>
</reference>
<dbReference type="PANTHER" id="PTHR36565">
    <property type="entry name" value="UPF0332 PROTEIN TM_1000"/>
    <property type="match status" value="1"/>
</dbReference>
<name>A0A7G2D7V1_9EURY</name>
<proteinExistence type="inferred from homology"/>
<organism evidence="3 4">
    <name type="scientific">Thermococcus camini</name>
    <dbReference type="NCBI Taxonomy" id="2016373"/>
    <lineage>
        <taxon>Archaea</taxon>
        <taxon>Methanobacteriati</taxon>
        <taxon>Methanobacteriota</taxon>
        <taxon>Thermococci</taxon>
        <taxon>Thermococcales</taxon>
        <taxon>Thermococcaceae</taxon>
        <taxon>Thermococcus</taxon>
    </lineage>
</organism>
<evidence type="ECO:0000256" key="1">
    <source>
        <dbReference type="ARBA" id="ARBA00038248"/>
    </source>
</evidence>
<dbReference type="InterPro" id="IPR052226">
    <property type="entry name" value="UPF0332_toxin"/>
</dbReference>
<accession>A0A7G2D7V1</accession>
<dbReference type="Proteomes" id="UP000516304">
    <property type="component" value="Chromosome TIRI35C"/>
</dbReference>
<dbReference type="KEGG" id="tcq:TIRI35C_0563"/>
<feature type="domain" description="HEPN" evidence="2">
    <location>
        <begin position="6"/>
        <end position="122"/>
    </location>
</feature>
<dbReference type="Pfam" id="PF05168">
    <property type="entry name" value="HEPN"/>
    <property type="match status" value="1"/>
</dbReference>
<dbReference type="EMBL" id="LR881183">
    <property type="protein sequence ID" value="CAD5243717.1"/>
    <property type="molecule type" value="Genomic_DNA"/>
</dbReference>
<comment type="similarity">
    <text evidence="1">Belongs to the UPF0332 family.</text>
</comment>
<evidence type="ECO:0000313" key="4">
    <source>
        <dbReference type="Proteomes" id="UP000516304"/>
    </source>
</evidence>
<sequence length="132" mass="15432">MSHREYKRMLEKAEKSLLAAKKLLEENMPEFAVSRAYYTMFYCVEAFLRTKGIEVSKHSSAIALFGRDFVKGGEVPRKYLTYINLAFRTRQVADYSFEVNVSKEEAAEEIRRAEEFLDFTREYLLSKGFLGE</sequence>
<keyword evidence="4" id="KW-1185">Reference proteome</keyword>
<dbReference type="InterPro" id="IPR007842">
    <property type="entry name" value="HEPN_dom"/>
</dbReference>
<dbReference type="PANTHER" id="PTHR36565:SF1">
    <property type="entry name" value="UPF0332 PROTEIN TM_1000"/>
    <property type="match status" value="1"/>
</dbReference>
<dbReference type="GeneID" id="58918297"/>
<dbReference type="AlphaFoldDB" id="A0A7G2D7V1"/>
<evidence type="ECO:0000313" key="3">
    <source>
        <dbReference type="EMBL" id="CAD5243717.1"/>
    </source>
</evidence>
<dbReference type="Gene3D" id="1.20.120.330">
    <property type="entry name" value="Nucleotidyltransferases domain 2"/>
    <property type="match status" value="1"/>
</dbReference>